<evidence type="ECO:0000256" key="4">
    <source>
        <dbReference type="ARBA" id="ARBA00023136"/>
    </source>
</evidence>
<proteinExistence type="inferred from homology"/>
<evidence type="ECO:0000256" key="2">
    <source>
        <dbReference type="ARBA" id="ARBA00022692"/>
    </source>
</evidence>
<dbReference type="GO" id="GO:0004888">
    <property type="term" value="F:transmembrane signaling receptor activity"/>
    <property type="evidence" value="ECO:0007669"/>
    <property type="project" value="InterPro"/>
</dbReference>
<keyword evidence="5" id="KW-0813">Transport</keyword>
<dbReference type="Gene3D" id="1.20.58.390">
    <property type="entry name" value="Neurotransmitter-gated ion-channel transmembrane domain"/>
    <property type="match status" value="1"/>
</dbReference>
<dbReference type="PANTHER" id="PTHR18945">
    <property type="entry name" value="NEUROTRANSMITTER GATED ION CHANNEL"/>
    <property type="match status" value="1"/>
</dbReference>
<sequence length="417" mass="47303">MFLLALTSLFPFICRSIDSAAFYNTVFSGYNNAVRPVENASTTVVVQTQLHNLTILNYDPHGSMLTLSVNLELSWTDELLKWTPSEENGFASTIVVPITSIWRPNIVFYTGSTENMTETSLVRVNSDGSIEYSYIRLLSNHCPMDMHNFPFDTQICYINITTWSYTNSEVFMQPVQSIDEANGTNSTNGELVVTAVYGFTDPKNWDLKYVLYLRRRPTYYISVVMIPTFIAATMCLLGLFIPRVNTGTRFTKMNLSLSVLFFMYQILGTVANDLTKTGYLPNLASFIFTELMVCSVATVVSVLILVAHYYYTVKSQKQPPSWLQLVSCIKRSKIHSTSSTKKSSVEENWATSLVQDSDRSTEGLYKEVAEKSTDHIVTCSTDKDRIRKWTIAFDQIDLIFVLLFQIVNIIIFIVFVV</sequence>
<keyword evidence="2 5" id="KW-0812">Transmembrane</keyword>
<dbReference type="AlphaFoldDB" id="A0A2A6C997"/>
<dbReference type="GO" id="GO:0098794">
    <property type="term" value="C:postsynapse"/>
    <property type="evidence" value="ECO:0007669"/>
    <property type="project" value="GOC"/>
</dbReference>
<keyword evidence="5" id="KW-0406">Ion transport</keyword>
<comment type="similarity">
    <text evidence="5">Belongs to the ligand-gated ion channel (TC 1.A.9) family.</text>
</comment>
<dbReference type="OrthoDB" id="410315at2759"/>
<keyword evidence="3 5" id="KW-1133">Transmembrane helix</keyword>
<feature type="transmembrane region" description="Helical" evidence="5">
    <location>
        <begin position="396"/>
        <end position="416"/>
    </location>
</feature>
<dbReference type="InterPro" id="IPR006202">
    <property type="entry name" value="Neur_chan_lig-bd"/>
</dbReference>
<evidence type="ECO:0000313" key="7">
    <source>
        <dbReference type="Proteomes" id="UP000005239"/>
    </source>
</evidence>
<dbReference type="InterPro" id="IPR006201">
    <property type="entry name" value="Neur_channel"/>
</dbReference>
<dbReference type="GO" id="GO:0007268">
    <property type="term" value="P:chemical synaptic transmission"/>
    <property type="evidence" value="ECO:0000318"/>
    <property type="project" value="GO_Central"/>
</dbReference>
<reference evidence="7" key="1">
    <citation type="journal article" date="2008" name="Nat. Genet.">
        <title>The Pristionchus pacificus genome provides a unique perspective on nematode lifestyle and parasitism.</title>
        <authorList>
            <person name="Dieterich C."/>
            <person name="Clifton S.W."/>
            <person name="Schuster L.N."/>
            <person name="Chinwalla A."/>
            <person name="Delehaunty K."/>
            <person name="Dinkelacker I."/>
            <person name="Fulton L."/>
            <person name="Fulton R."/>
            <person name="Godfrey J."/>
            <person name="Minx P."/>
            <person name="Mitreva M."/>
            <person name="Roeseler W."/>
            <person name="Tian H."/>
            <person name="Witte H."/>
            <person name="Yang S.P."/>
            <person name="Wilson R.K."/>
            <person name="Sommer R.J."/>
        </authorList>
    </citation>
    <scope>NUCLEOTIDE SEQUENCE [LARGE SCALE GENOMIC DNA]</scope>
    <source>
        <strain evidence="7">PS312</strain>
    </source>
</reference>
<dbReference type="SUPFAM" id="SSF90112">
    <property type="entry name" value="Neurotransmitter-gated ion-channel transmembrane pore"/>
    <property type="match status" value="1"/>
</dbReference>
<dbReference type="GO" id="GO:1904315">
    <property type="term" value="F:transmitter-gated monoatomic ion channel activity involved in regulation of postsynaptic membrane potential"/>
    <property type="evidence" value="ECO:0000318"/>
    <property type="project" value="GO_Central"/>
</dbReference>
<keyword evidence="5" id="KW-0407">Ion channel</keyword>
<dbReference type="InterPro" id="IPR036719">
    <property type="entry name" value="Neuro-gated_channel_TM_sf"/>
</dbReference>
<dbReference type="InterPro" id="IPR038050">
    <property type="entry name" value="Neuro_actylchol_rec"/>
</dbReference>
<organism evidence="6 7">
    <name type="scientific">Pristionchus pacificus</name>
    <name type="common">Parasitic nematode worm</name>
    <dbReference type="NCBI Taxonomy" id="54126"/>
    <lineage>
        <taxon>Eukaryota</taxon>
        <taxon>Metazoa</taxon>
        <taxon>Ecdysozoa</taxon>
        <taxon>Nematoda</taxon>
        <taxon>Chromadorea</taxon>
        <taxon>Rhabditida</taxon>
        <taxon>Rhabditina</taxon>
        <taxon>Diplogasteromorpha</taxon>
        <taxon>Diplogasteroidea</taxon>
        <taxon>Neodiplogasteridae</taxon>
        <taxon>Pristionchus</taxon>
    </lineage>
</organism>
<dbReference type="GO" id="GO:1902495">
    <property type="term" value="C:transmembrane transporter complex"/>
    <property type="evidence" value="ECO:0000318"/>
    <property type="project" value="GO_Central"/>
</dbReference>
<evidence type="ECO:0000256" key="1">
    <source>
        <dbReference type="ARBA" id="ARBA00004141"/>
    </source>
</evidence>
<feature type="transmembrane region" description="Helical" evidence="5">
    <location>
        <begin position="253"/>
        <end position="271"/>
    </location>
</feature>
<accession>A0A8R1UDE2</accession>
<gene>
    <name evidence="6" type="primary">WBGene00107421</name>
</gene>
<dbReference type="FunFam" id="2.70.170.10:FF:000137">
    <property type="entry name" value="Uncharacterized protein"/>
    <property type="match status" value="1"/>
</dbReference>
<dbReference type="InterPro" id="IPR018000">
    <property type="entry name" value="Neurotransmitter_ion_chnl_CS"/>
</dbReference>
<feature type="transmembrane region" description="Helical" evidence="5">
    <location>
        <begin position="283"/>
        <end position="311"/>
    </location>
</feature>
<dbReference type="Pfam" id="PF02931">
    <property type="entry name" value="Neur_chan_LBD"/>
    <property type="match status" value="1"/>
</dbReference>
<comment type="subcellular location">
    <subcellularLocation>
        <location evidence="1">Membrane</location>
        <topology evidence="1">Multi-pass membrane protein</topology>
    </subcellularLocation>
</comment>
<dbReference type="EnsemblMetazoa" id="PPA17867.1">
    <property type="protein sequence ID" value="PPA17867.1"/>
    <property type="gene ID" value="WBGene00107421"/>
</dbReference>
<dbReference type="GO" id="GO:0042391">
    <property type="term" value="P:regulation of membrane potential"/>
    <property type="evidence" value="ECO:0000318"/>
    <property type="project" value="GO_Central"/>
</dbReference>
<dbReference type="GO" id="GO:0043005">
    <property type="term" value="C:neuron projection"/>
    <property type="evidence" value="ECO:0000318"/>
    <property type="project" value="GO_Central"/>
</dbReference>
<keyword evidence="5" id="KW-0732">Signal</keyword>
<dbReference type="GO" id="GO:0045202">
    <property type="term" value="C:synapse"/>
    <property type="evidence" value="ECO:0000318"/>
    <property type="project" value="GO_Central"/>
</dbReference>
<name>A0A2A6C997_PRIPA</name>
<keyword evidence="4 5" id="KW-0472">Membrane</keyword>
<evidence type="ECO:0000313" key="6">
    <source>
        <dbReference type="EnsemblMetazoa" id="PPA17867.1"/>
    </source>
</evidence>
<dbReference type="PRINTS" id="PR00252">
    <property type="entry name" value="NRIONCHANNEL"/>
</dbReference>
<dbReference type="SUPFAM" id="SSF63712">
    <property type="entry name" value="Nicotinic receptor ligand binding domain-like"/>
    <property type="match status" value="1"/>
</dbReference>
<evidence type="ECO:0000256" key="5">
    <source>
        <dbReference type="RuleBase" id="RU000687"/>
    </source>
</evidence>
<dbReference type="GO" id="GO:0005886">
    <property type="term" value="C:plasma membrane"/>
    <property type="evidence" value="ECO:0000318"/>
    <property type="project" value="GO_Central"/>
</dbReference>
<dbReference type="Proteomes" id="UP000005239">
    <property type="component" value="Unassembled WGS sequence"/>
</dbReference>
<dbReference type="GO" id="GO:0034220">
    <property type="term" value="P:monoatomic ion transmembrane transport"/>
    <property type="evidence" value="ECO:0000318"/>
    <property type="project" value="GO_Central"/>
</dbReference>
<dbReference type="GO" id="GO:0005231">
    <property type="term" value="F:excitatory extracellular ligand-gated monoatomic ion channel activity"/>
    <property type="evidence" value="ECO:0000318"/>
    <property type="project" value="GO_Central"/>
</dbReference>
<feature type="chain" id="PRO_5042620814" evidence="5">
    <location>
        <begin position="17"/>
        <end position="417"/>
    </location>
</feature>
<dbReference type="PROSITE" id="PS00236">
    <property type="entry name" value="NEUROTR_ION_CHANNEL"/>
    <property type="match status" value="1"/>
</dbReference>
<evidence type="ECO:0000256" key="3">
    <source>
        <dbReference type="ARBA" id="ARBA00022989"/>
    </source>
</evidence>
<feature type="transmembrane region" description="Helical" evidence="5">
    <location>
        <begin position="219"/>
        <end position="241"/>
    </location>
</feature>
<accession>A0A2A6C997</accession>
<dbReference type="CDD" id="cd18989">
    <property type="entry name" value="LGIC_ECD_cation"/>
    <property type="match status" value="1"/>
</dbReference>
<feature type="signal peptide" evidence="5">
    <location>
        <begin position="1"/>
        <end position="16"/>
    </location>
</feature>
<dbReference type="InterPro" id="IPR036734">
    <property type="entry name" value="Neur_chan_lig-bd_sf"/>
</dbReference>
<reference evidence="6" key="2">
    <citation type="submission" date="2022-06" db="UniProtKB">
        <authorList>
            <consortium name="EnsemblMetazoa"/>
        </authorList>
    </citation>
    <scope>IDENTIFICATION</scope>
    <source>
        <strain evidence="6">PS312</strain>
    </source>
</reference>
<dbReference type="Gene3D" id="2.70.170.10">
    <property type="entry name" value="Neurotransmitter-gated ion-channel ligand-binding domain"/>
    <property type="match status" value="1"/>
</dbReference>
<protein>
    <submittedName>
        <fullName evidence="6">Transmembrane ion channel</fullName>
    </submittedName>
</protein>
<keyword evidence="7" id="KW-1185">Reference proteome</keyword>